<accession>A0A318Z6L9</accession>
<organism evidence="1 2">
    <name type="scientific">Aspergillus neoniger (strain CBS 115656)</name>
    <dbReference type="NCBI Taxonomy" id="1448310"/>
    <lineage>
        <taxon>Eukaryota</taxon>
        <taxon>Fungi</taxon>
        <taxon>Dikarya</taxon>
        <taxon>Ascomycota</taxon>
        <taxon>Pezizomycotina</taxon>
        <taxon>Eurotiomycetes</taxon>
        <taxon>Eurotiomycetidae</taxon>
        <taxon>Eurotiales</taxon>
        <taxon>Aspergillaceae</taxon>
        <taxon>Aspergillus</taxon>
        <taxon>Aspergillus subgen. Circumdati</taxon>
    </lineage>
</organism>
<dbReference type="RefSeq" id="XP_025481326.1">
    <property type="nucleotide sequence ID" value="XM_025618871.1"/>
</dbReference>
<evidence type="ECO:0000313" key="2">
    <source>
        <dbReference type="Proteomes" id="UP000247647"/>
    </source>
</evidence>
<dbReference type="OrthoDB" id="10454691at2759"/>
<proteinExistence type="predicted"/>
<gene>
    <name evidence="1" type="ORF">BO87DRAFT_25501</name>
</gene>
<dbReference type="GeneID" id="37121327"/>
<protein>
    <submittedName>
        <fullName evidence="1">Uncharacterized protein</fullName>
    </submittedName>
</protein>
<keyword evidence="2" id="KW-1185">Reference proteome</keyword>
<name>A0A318Z6L9_ASPNB</name>
<dbReference type="EMBL" id="KZ821455">
    <property type="protein sequence ID" value="PYH35848.1"/>
    <property type="molecule type" value="Genomic_DNA"/>
</dbReference>
<dbReference type="AlphaFoldDB" id="A0A318Z6L9"/>
<evidence type="ECO:0000313" key="1">
    <source>
        <dbReference type="EMBL" id="PYH35848.1"/>
    </source>
</evidence>
<reference evidence="1" key="1">
    <citation type="submission" date="2016-12" db="EMBL/GenBank/DDBJ databases">
        <title>The genomes of Aspergillus section Nigri reveals drivers in fungal speciation.</title>
        <authorList>
            <consortium name="DOE Joint Genome Institute"/>
            <person name="Vesth T.C."/>
            <person name="Nybo J."/>
            <person name="Theobald S."/>
            <person name="Brandl J."/>
            <person name="Frisvad J.C."/>
            <person name="Nielsen K.F."/>
            <person name="Lyhne E.K."/>
            <person name="Kogle M.E."/>
            <person name="Kuo A."/>
            <person name="Riley R."/>
            <person name="Clum A."/>
            <person name="Nolan M."/>
            <person name="Lipzen A."/>
            <person name="Salamov A."/>
            <person name="Henrissat B."/>
            <person name="Wiebenga A."/>
            <person name="De Vries R.P."/>
            <person name="Grigoriev I.V."/>
            <person name="Mortensen U.H."/>
            <person name="Andersen M.R."/>
            <person name="Baker S.E."/>
        </authorList>
    </citation>
    <scope>NUCLEOTIDE SEQUENCE [LARGE SCALE GENOMIC DNA]</scope>
    <source>
        <strain evidence="1">CBS 115656</strain>
    </source>
</reference>
<dbReference type="Proteomes" id="UP000247647">
    <property type="component" value="Unassembled WGS sequence"/>
</dbReference>
<sequence>MPKYADSMAAGIDWACHASALSWYAGAGWASLRAHNHEWFHLSPVIASCIHRPESGYRPGPFVLPLAQVLSDCSDPKETVYGLFVRIEWICFLSSLDFCCVISPTPPSKGLNHGLPYRLRSCNYIMHLFPSSMGSAPWRIEE</sequence>